<dbReference type="InterPro" id="IPR003593">
    <property type="entry name" value="AAA+_ATPase"/>
</dbReference>
<dbReference type="GO" id="GO:0005524">
    <property type="term" value="F:ATP binding"/>
    <property type="evidence" value="ECO:0007669"/>
    <property type="project" value="UniProtKB-KW"/>
</dbReference>
<dbReference type="InterPro" id="IPR017871">
    <property type="entry name" value="ABC_transporter-like_CS"/>
</dbReference>
<evidence type="ECO:0000256" key="2">
    <source>
        <dbReference type="ARBA" id="ARBA00022741"/>
    </source>
</evidence>
<sequence length="249" mass="28238">MAQLKLYKLAINKRLYGITEQVNDGERIHLIGANGAGKSTLLMAIAGEVSYVGNIFLNETSMRDYKIAELSRIQSVVRQQSLALPFMPVFHYLSLSYQLSKMDIQDLNALLSDFQINKLLSKNIHHLSGGEWQRVRIVATFIQLWSSDDLTGKLMMLDEPTNNLDIVQLTLLDKWLDKFCLQGGSIIMSTHDLNHSYLKADKLWFMLEGKIINSGDSALLLDENLLSTTFNTKIRCNRSANSVIWQVIE</sequence>
<keyword evidence="2" id="KW-0547">Nucleotide-binding</keyword>
<dbReference type="AlphaFoldDB" id="A0A2X2E4U5"/>
<dbReference type="InterPro" id="IPR003439">
    <property type="entry name" value="ABC_transporter-like_ATP-bd"/>
</dbReference>
<name>A0A2X2E4U5_PROMI</name>
<evidence type="ECO:0000256" key="3">
    <source>
        <dbReference type="ARBA" id="ARBA00022840"/>
    </source>
</evidence>
<proteinExistence type="predicted"/>
<keyword evidence="3 5" id="KW-0067">ATP-binding</keyword>
<dbReference type="PANTHER" id="PTHR42734">
    <property type="entry name" value="METAL TRANSPORT SYSTEM ATP-BINDING PROTEIN TM_0124-RELATED"/>
    <property type="match status" value="1"/>
</dbReference>
<dbReference type="PROSITE" id="PS00211">
    <property type="entry name" value="ABC_TRANSPORTER_1"/>
    <property type="match status" value="1"/>
</dbReference>
<evidence type="ECO:0000313" key="6">
    <source>
        <dbReference type="Proteomes" id="UP000251485"/>
    </source>
</evidence>
<dbReference type="PANTHER" id="PTHR42734:SF18">
    <property type="entry name" value="VITAMIN B12 IMPORT ATP-BINDING PROTEIN BTUD"/>
    <property type="match status" value="1"/>
</dbReference>
<dbReference type="Proteomes" id="UP000251485">
    <property type="component" value="Unassembled WGS sequence"/>
</dbReference>
<dbReference type="GO" id="GO:0016887">
    <property type="term" value="F:ATP hydrolysis activity"/>
    <property type="evidence" value="ECO:0007669"/>
    <property type="project" value="InterPro"/>
</dbReference>
<dbReference type="Pfam" id="PF00005">
    <property type="entry name" value="ABC_tran"/>
    <property type="match status" value="1"/>
</dbReference>
<organism evidence="5 6">
    <name type="scientific">Proteus mirabilis</name>
    <dbReference type="NCBI Taxonomy" id="584"/>
    <lineage>
        <taxon>Bacteria</taxon>
        <taxon>Pseudomonadati</taxon>
        <taxon>Pseudomonadota</taxon>
        <taxon>Gammaproteobacteria</taxon>
        <taxon>Enterobacterales</taxon>
        <taxon>Morganellaceae</taxon>
        <taxon>Proteus</taxon>
    </lineage>
</organism>
<evidence type="ECO:0000313" key="5">
    <source>
        <dbReference type="EMBL" id="SPZ01880.1"/>
    </source>
</evidence>
<dbReference type="PROSITE" id="PS50893">
    <property type="entry name" value="ABC_TRANSPORTER_2"/>
    <property type="match status" value="1"/>
</dbReference>
<dbReference type="EMBL" id="UAUE01000029">
    <property type="protein sequence ID" value="SPZ01880.1"/>
    <property type="molecule type" value="Genomic_DNA"/>
</dbReference>
<accession>A0A2X2E4U5</accession>
<keyword evidence="5" id="KW-0378">Hydrolase</keyword>
<reference evidence="5 6" key="1">
    <citation type="submission" date="2018-06" db="EMBL/GenBank/DDBJ databases">
        <authorList>
            <consortium name="Pathogen Informatics"/>
            <person name="Doyle S."/>
        </authorList>
    </citation>
    <scope>NUCLEOTIDE SEQUENCE [LARGE SCALE GENOMIC DNA]</scope>
    <source>
        <strain evidence="5 6">NCTC10975</strain>
    </source>
</reference>
<dbReference type="Gene3D" id="3.40.50.300">
    <property type="entry name" value="P-loop containing nucleotide triphosphate hydrolases"/>
    <property type="match status" value="1"/>
</dbReference>
<evidence type="ECO:0000259" key="4">
    <source>
        <dbReference type="PROSITE" id="PS50893"/>
    </source>
</evidence>
<feature type="domain" description="ABC transporter" evidence="4">
    <location>
        <begin position="1"/>
        <end position="233"/>
    </location>
</feature>
<protein>
    <submittedName>
        <fullName evidence="5">Vitamin B12 import ATP-binding protein</fullName>
        <ecNumber evidence="5">3.6.3.33</ecNumber>
    </submittedName>
</protein>
<dbReference type="InterPro" id="IPR050153">
    <property type="entry name" value="Metal_Ion_Import_ABC"/>
</dbReference>
<dbReference type="SMART" id="SM00382">
    <property type="entry name" value="AAA"/>
    <property type="match status" value="1"/>
</dbReference>
<dbReference type="InterPro" id="IPR027417">
    <property type="entry name" value="P-loop_NTPase"/>
</dbReference>
<dbReference type="SUPFAM" id="SSF52540">
    <property type="entry name" value="P-loop containing nucleoside triphosphate hydrolases"/>
    <property type="match status" value="1"/>
</dbReference>
<evidence type="ECO:0000256" key="1">
    <source>
        <dbReference type="ARBA" id="ARBA00022448"/>
    </source>
</evidence>
<dbReference type="EC" id="3.6.3.33" evidence="5"/>
<dbReference type="RefSeq" id="WP_151253068.1">
    <property type="nucleotide sequence ID" value="NZ_CAXOHV010000011.1"/>
</dbReference>
<gene>
    <name evidence="5" type="primary">btuD</name>
    <name evidence="5" type="ORF">NCTC10975_04398</name>
</gene>
<keyword evidence="1" id="KW-0813">Transport</keyword>